<dbReference type="HAMAP" id="MF_01147">
    <property type="entry name" value="Lgt"/>
    <property type="match status" value="1"/>
</dbReference>
<feature type="compositionally biased region" description="Low complexity" evidence="8">
    <location>
        <begin position="301"/>
        <end position="326"/>
    </location>
</feature>
<dbReference type="Pfam" id="PF01790">
    <property type="entry name" value="LGT"/>
    <property type="match status" value="1"/>
</dbReference>
<evidence type="ECO:0000256" key="3">
    <source>
        <dbReference type="ARBA" id="ARBA00022679"/>
    </source>
</evidence>
<dbReference type="Proteomes" id="UP001250214">
    <property type="component" value="Unassembled WGS sequence"/>
</dbReference>
<comment type="function">
    <text evidence="7">Catalyzes the transfer of the diacylglyceryl group from phosphatidylglycerol to the sulfhydryl group of the N-terminal cysteine of a prolipoprotein, the first step in the formation of mature lipoproteins.</text>
</comment>
<feature type="transmembrane region" description="Helical" evidence="7">
    <location>
        <begin position="257"/>
        <end position="275"/>
    </location>
</feature>
<evidence type="ECO:0000313" key="10">
    <source>
        <dbReference type="Proteomes" id="UP001250214"/>
    </source>
</evidence>
<evidence type="ECO:0000256" key="4">
    <source>
        <dbReference type="ARBA" id="ARBA00022692"/>
    </source>
</evidence>
<feature type="binding site" evidence="7">
    <location>
        <position position="149"/>
    </location>
    <ligand>
        <name>a 1,2-diacyl-sn-glycero-3-phospho-(1'-sn-glycerol)</name>
        <dbReference type="ChEBI" id="CHEBI:64716"/>
    </ligand>
</feature>
<name>A0ABU2H220_9ACTN</name>
<dbReference type="PANTHER" id="PTHR30589">
    <property type="entry name" value="PROLIPOPROTEIN DIACYLGLYCERYL TRANSFERASE"/>
    <property type="match status" value="1"/>
</dbReference>
<feature type="transmembrane region" description="Helical" evidence="7">
    <location>
        <begin position="196"/>
        <end position="214"/>
    </location>
</feature>
<sequence length="397" mass="42794">MTPRLIDLGPIPPPPLQDGISLGPVTIQIYALCILAGIVVAVWWGERRWVGMGGEPGTVLDAAAPAVLLGIVGGRLYHVISDYQLYFLPDSPNRPWEALAIWQGGLGIWGAIPMGALGVWIVVRRKGISLTKFSFAVAPGIALAQGIGRWGNYFNQELFGASTNLPWAVYIQDRHVQVVEQVAGIQLPGNTFHPTFLYESLWCIALAALLAWLGRRYETLLGGGRLFAVYVMGYCLGRFWIEYLRVDPANDILGMRLNNWTTLAVFAGALAYFLWAGRNQERFSQVVRPESPQDEDRTTVPAAVSSDVAGADAPTDGATDQTTPPGADADTGTGVRAEAEIGAAVDTPAAESESATEIDAEADATADTADPESQTERDSSSKRDTEVHPDRDGRSED</sequence>
<keyword evidence="10" id="KW-1185">Reference proteome</keyword>
<evidence type="ECO:0000256" key="1">
    <source>
        <dbReference type="ARBA" id="ARBA00007150"/>
    </source>
</evidence>
<comment type="subcellular location">
    <subcellularLocation>
        <location evidence="7">Cell membrane</location>
        <topology evidence="7">Multi-pass membrane protein</topology>
    </subcellularLocation>
</comment>
<feature type="transmembrane region" description="Helical" evidence="7">
    <location>
        <begin position="100"/>
        <end position="123"/>
    </location>
</feature>
<dbReference type="EC" id="2.5.1.145" evidence="7"/>
<comment type="pathway">
    <text evidence="7">Protein modification; lipoprotein biosynthesis (diacylglyceryl transfer).</text>
</comment>
<comment type="similarity">
    <text evidence="1 7">Belongs to the Lgt family.</text>
</comment>
<comment type="caution">
    <text evidence="9">The sequence shown here is derived from an EMBL/GenBank/DDBJ whole genome shotgun (WGS) entry which is preliminary data.</text>
</comment>
<evidence type="ECO:0000256" key="5">
    <source>
        <dbReference type="ARBA" id="ARBA00022989"/>
    </source>
</evidence>
<evidence type="ECO:0000256" key="8">
    <source>
        <dbReference type="SAM" id="MobiDB-lite"/>
    </source>
</evidence>
<gene>
    <name evidence="7 9" type="primary">lgt</name>
    <name evidence="9" type="ORF">RIF23_03425</name>
</gene>
<evidence type="ECO:0000256" key="6">
    <source>
        <dbReference type="ARBA" id="ARBA00023136"/>
    </source>
</evidence>
<evidence type="ECO:0000256" key="7">
    <source>
        <dbReference type="HAMAP-Rule" id="MF_01147"/>
    </source>
</evidence>
<dbReference type="PROSITE" id="PS01311">
    <property type="entry name" value="LGT"/>
    <property type="match status" value="1"/>
</dbReference>
<reference evidence="10" key="1">
    <citation type="submission" date="2023-07" db="EMBL/GenBank/DDBJ databases">
        <title>Novel species in the genus Lipingzhangella isolated from Sambhar Salt Lake.</title>
        <authorList>
            <person name="Jiya N."/>
            <person name="Kajale S."/>
            <person name="Sharma A."/>
        </authorList>
    </citation>
    <scope>NUCLEOTIDE SEQUENCE [LARGE SCALE GENOMIC DNA]</scope>
    <source>
        <strain evidence="10">LS1_29</strain>
    </source>
</reference>
<feature type="transmembrane region" description="Helical" evidence="7">
    <location>
        <begin position="57"/>
        <end position="80"/>
    </location>
</feature>
<dbReference type="PANTHER" id="PTHR30589:SF0">
    <property type="entry name" value="PHOSPHATIDYLGLYCEROL--PROLIPOPROTEIN DIACYLGLYCERYL TRANSFERASE"/>
    <property type="match status" value="1"/>
</dbReference>
<keyword evidence="6 7" id="KW-0472">Membrane</keyword>
<feature type="region of interest" description="Disordered" evidence="8">
    <location>
        <begin position="286"/>
        <end position="397"/>
    </location>
</feature>
<keyword evidence="2 7" id="KW-1003">Cell membrane</keyword>
<dbReference type="NCBIfam" id="TIGR00544">
    <property type="entry name" value="lgt"/>
    <property type="match status" value="1"/>
</dbReference>
<evidence type="ECO:0000256" key="2">
    <source>
        <dbReference type="ARBA" id="ARBA00022475"/>
    </source>
</evidence>
<keyword evidence="3 7" id="KW-0808">Transferase</keyword>
<dbReference type="EMBL" id="JAVLVT010000001">
    <property type="protein sequence ID" value="MDS1269343.1"/>
    <property type="molecule type" value="Genomic_DNA"/>
</dbReference>
<organism evidence="9 10">
    <name type="scientific">Lipingzhangella rawalii</name>
    <dbReference type="NCBI Taxonomy" id="2055835"/>
    <lineage>
        <taxon>Bacteria</taxon>
        <taxon>Bacillati</taxon>
        <taxon>Actinomycetota</taxon>
        <taxon>Actinomycetes</taxon>
        <taxon>Streptosporangiales</taxon>
        <taxon>Nocardiopsidaceae</taxon>
        <taxon>Lipingzhangella</taxon>
    </lineage>
</organism>
<protein>
    <recommendedName>
        <fullName evidence="7">Phosphatidylglycerol--prolipoprotein diacylglyceryl transferase</fullName>
        <ecNumber evidence="7">2.5.1.145</ecNumber>
    </recommendedName>
</protein>
<keyword evidence="5 7" id="KW-1133">Transmembrane helix</keyword>
<comment type="catalytic activity">
    <reaction evidence="7">
        <text>L-cysteinyl-[prolipoprotein] + a 1,2-diacyl-sn-glycero-3-phospho-(1'-sn-glycerol) = an S-1,2-diacyl-sn-glyceryl-L-cysteinyl-[prolipoprotein] + sn-glycerol 1-phosphate + H(+)</text>
        <dbReference type="Rhea" id="RHEA:56712"/>
        <dbReference type="Rhea" id="RHEA-COMP:14679"/>
        <dbReference type="Rhea" id="RHEA-COMP:14680"/>
        <dbReference type="ChEBI" id="CHEBI:15378"/>
        <dbReference type="ChEBI" id="CHEBI:29950"/>
        <dbReference type="ChEBI" id="CHEBI:57685"/>
        <dbReference type="ChEBI" id="CHEBI:64716"/>
        <dbReference type="ChEBI" id="CHEBI:140658"/>
        <dbReference type="EC" id="2.5.1.145"/>
    </reaction>
</comment>
<feature type="transmembrane region" description="Helical" evidence="7">
    <location>
        <begin position="130"/>
        <end position="148"/>
    </location>
</feature>
<feature type="transmembrane region" description="Helical" evidence="7">
    <location>
        <begin position="226"/>
        <end position="245"/>
    </location>
</feature>
<dbReference type="InterPro" id="IPR001640">
    <property type="entry name" value="Lgt"/>
</dbReference>
<feature type="transmembrane region" description="Helical" evidence="7">
    <location>
        <begin position="20"/>
        <end position="45"/>
    </location>
</feature>
<evidence type="ECO:0000313" key="9">
    <source>
        <dbReference type="EMBL" id="MDS1269343.1"/>
    </source>
</evidence>
<proteinExistence type="inferred from homology"/>
<feature type="compositionally biased region" description="Basic and acidic residues" evidence="8">
    <location>
        <begin position="374"/>
        <end position="397"/>
    </location>
</feature>
<keyword evidence="4 7" id="KW-0812">Transmembrane</keyword>
<dbReference type="GO" id="GO:0008961">
    <property type="term" value="F:phosphatidylglycerol-prolipoprotein diacylglyceryl transferase activity"/>
    <property type="evidence" value="ECO:0007669"/>
    <property type="project" value="UniProtKB-EC"/>
</dbReference>
<accession>A0ABU2H220</accession>
<feature type="compositionally biased region" description="Acidic residues" evidence="8">
    <location>
        <begin position="354"/>
        <end position="364"/>
    </location>
</feature>